<accession>A0A5N6SUP4</accession>
<dbReference type="EMBL" id="ML743576">
    <property type="protein sequence ID" value="KAE8137559.1"/>
    <property type="molecule type" value="Genomic_DNA"/>
</dbReference>
<feature type="coiled-coil region" evidence="1">
    <location>
        <begin position="334"/>
        <end position="368"/>
    </location>
</feature>
<keyword evidence="3" id="KW-1185">Reference proteome</keyword>
<organism evidence="2 3">
    <name type="scientific">Aspergillus pseudotamarii</name>
    <dbReference type="NCBI Taxonomy" id="132259"/>
    <lineage>
        <taxon>Eukaryota</taxon>
        <taxon>Fungi</taxon>
        <taxon>Dikarya</taxon>
        <taxon>Ascomycota</taxon>
        <taxon>Pezizomycotina</taxon>
        <taxon>Eurotiomycetes</taxon>
        <taxon>Eurotiomycetidae</taxon>
        <taxon>Eurotiales</taxon>
        <taxon>Aspergillaceae</taxon>
        <taxon>Aspergillus</taxon>
        <taxon>Aspergillus subgen. Circumdati</taxon>
    </lineage>
</organism>
<evidence type="ECO:0000313" key="3">
    <source>
        <dbReference type="Proteomes" id="UP000325672"/>
    </source>
</evidence>
<keyword evidence="1" id="KW-0175">Coiled coil</keyword>
<dbReference type="Proteomes" id="UP000325672">
    <property type="component" value="Unassembled WGS sequence"/>
</dbReference>
<evidence type="ECO:0000256" key="1">
    <source>
        <dbReference type="SAM" id="Coils"/>
    </source>
</evidence>
<name>A0A5N6SUP4_ASPPS</name>
<dbReference type="RefSeq" id="XP_031913622.1">
    <property type="nucleotide sequence ID" value="XM_032054544.1"/>
</dbReference>
<dbReference type="OrthoDB" id="5324651at2759"/>
<evidence type="ECO:0000313" key="2">
    <source>
        <dbReference type="EMBL" id="KAE8137559.1"/>
    </source>
</evidence>
<reference evidence="2 3" key="1">
    <citation type="submission" date="2019-04" db="EMBL/GenBank/DDBJ databases">
        <title>Friends and foes A comparative genomics study of 23 Aspergillus species from section Flavi.</title>
        <authorList>
            <consortium name="DOE Joint Genome Institute"/>
            <person name="Kjaerbolling I."/>
            <person name="Vesth T."/>
            <person name="Frisvad J.C."/>
            <person name="Nybo J.L."/>
            <person name="Theobald S."/>
            <person name="Kildgaard S."/>
            <person name="Isbrandt T."/>
            <person name="Kuo A."/>
            <person name="Sato A."/>
            <person name="Lyhne E.K."/>
            <person name="Kogle M.E."/>
            <person name="Wiebenga A."/>
            <person name="Kun R.S."/>
            <person name="Lubbers R.J."/>
            <person name="Makela M.R."/>
            <person name="Barry K."/>
            <person name="Chovatia M."/>
            <person name="Clum A."/>
            <person name="Daum C."/>
            <person name="Haridas S."/>
            <person name="He G."/>
            <person name="LaButti K."/>
            <person name="Lipzen A."/>
            <person name="Mondo S."/>
            <person name="Riley R."/>
            <person name="Salamov A."/>
            <person name="Simmons B.A."/>
            <person name="Magnuson J.K."/>
            <person name="Henrissat B."/>
            <person name="Mortensen U.H."/>
            <person name="Larsen T.O."/>
            <person name="Devries R.P."/>
            <person name="Grigoriev I.V."/>
            <person name="Machida M."/>
            <person name="Baker S.E."/>
            <person name="Andersen M.R."/>
        </authorList>
    </citation>
    <scope>NUCLEOTIDE SEQUENCE [LARGE SCALE GENOMIC DNA]</scope>
    <source>
        <strain evidence="2 3">CBS 117625</strain>
    </source>
</reference>
<dbReference type="GeneID" id="43638754"/>
<protein>
    <recommendedName>
        <fullName evidence="4">Ubiquinol-cytochrome-c reductase cytochrome c1</fullName>
    </recommendedName>
</protein>
<evidence type="ECO:0008006" key="4">
    <source>
        <dbReference type="Google" id="ProtNLM"/>
    </source>
</evidence>
<sequence length="411" mass="46673">MSRYNQGSHELLIQSKRSTKQSDSHIMSFTAAERRQVFLACKAIFSGPHALFRKLKIITKLVTKHKSSLCTLIPDFNINRVSLIAQELLKDRVFESDIKARLIFPDLPASSTTKKSEQDSFGDEATRMVAETVRESEPVSDRQECETTQIPPVSVSVEVEASAEERTCIDRAITCLPSPPLSAEPELRIPSLYPLYFPYHAQHSILSQVQQVLEECCFDFTKKWLPLELESHGWDCAAAVELTKWTRLLMEWSPQLPDGSLQSNGSEFRERLANVSGIRHTAVHRIPTTARGIDTLVVSAMRLTEALRDTLRTSQLEDLHLDIQAKIEAMEFNKNALEEHLSRELEAIQRQREELDRKEVELRAKTIANDNENRGLMGLLVRESMERIFSNGTYENSSTGFVTADERAEDD</sequence>
<gene>
    <name evidence="2" type="ORF">BDV38DRAFT_246366</name>
</gene>
<proteinExistence type="predicted"/>
<dbReference type="AlphaFoldDB" id="A0A5N6SUP4"/>